<name>A0A069B2J5_CLODI</name>
<sequence>MNGNKMEIKMNGVVYEAKLDMGALAEIQDFFRKKNDFLKLPEIIRGYSEENFMIINEIIIQSIQRCHKQLKRDEILDNMLLKDIGKIKAYAGELIINSLPKDDKKKKRNRE</sequence>
<proteinExistence type="predicted"/>
<accession>A0A069B2J5</accession>
<dbReference type="EMBL" id="LK933537">
    <property type="protein sequence ID" value="CDT82097.1"/>
    <property type="molecule type" value="Genomic_DNA"/>
</dbReference>
<organism evidence="1">
    <name type="scientific">Clostridioides difficile</name>
    <name type="common">Peptoclostridium difficile</name>
    <dbReference type="NCBI Taxonomy" id="1496"/>
    <lineage>
        <taxon>Bacteria</taxon>
        <taxon>Bacillati</taxon>
        <taxon>Bacillota</taxon>
        <taxon>Clostridia</taxon>
        <taxon>Peptostreptococcales</taxon>
        <taxon>Peptostreptococcaceae</taxon>
        <taxon>Clostridioides</taxon>
    </lineage>
</organism>
<dbReference type="AlphaFoldDB" id="A0A069B2J5"/>
<reference evidence="1" key="1">
    <citation type="submission" date="2014-07" db="EMBL/GenBank/DDBJ databases">
        <authorList>
            <person name="Monot Marc"/>
        </authorList>
    </citation>
    <scope>NUCLEOTIDE SEQUENCE</scope>
    <source>
        <strain evidence="1">7032989</strain>
    </source>
</reference>
<evidence type="ECO:0000313" key="1">
    <source>
        <dbReference type="EMBL" id="CDT82097.1"/>
    </source>
</evidence>
<gene>
    <name evidence="1" type="ORF">BN1095_920048</name>
</gene>
<protein>
    <submittedName>
        <fullName evidence="1">Uncharacterized protein</fullName>
    </submittedName>
</protein>